<dbReference type="InterPro" id="IPR000477">
    <property type="entry name" value="RT_dom"/>
</dbReference>
<proteinExistence type="predicted"/>
<feature type="transmembrane region" description="Helical" evidence="1">
    <location>
        <begin position="190"/>
        <end position="211"/>
    </location>
</feature>
<dbReference type="AlphaFoldDB" id="A0A226EB41"/>
<feature type="transmembrane region" description="Helical" evidence="1">
    <location>
        <begin position="159"/>
        <end position="178"/>
    </location>
</feature>
<keyword evidence="3" id="KW-0808">Transferase</keyword>
<dbReference type="OrthoDB" id="445826at2759"/>
<dbReference type="Proteomes" id="UP000198287">
    <property type="component" value="Unassembled WGS sequence"/>
</dbReference>
<feature type="non-terminal residue" evidence="3">
    <location>
        <position position="1"/>
    </location>
</feature>
<dbReference type="PANTHER" id="PTHR33332">
    <property type="entry name" value="REVERSE TRANSCRIPTASE DOMAIN-CONTAINING PROTEIN"/>
    <property type="match status" value="1"/>
</dbReference>
<protein>
    <submittedName>
        <fullName evidence="3">Putative RNA-directed DNA polymerase from transposon BS</fullName>
    </submittedName>
</protein>
<gene>
    <name evidence="3" type="ORF">Fcan01_11360</name>
</gene>
<keyword evidence="3" id="KW-0548">Nucleotidyltransferase</keyword>
<feature type="transmembrane region" description="Helical" evidence="1">
    <location>
        <begin position="128"/>
        <end position="147"/>
    </location>
</feature>
<dbReference type="GO" id="GO:0003964">
    <property type="term" value="F:RNA-directed DNA polymerase activity"/>
    <property type="evidence" value="ECO:0007669"/>
    <property type="project" value="UniProtKB-KW"/>
</dbReference>
<dbReference type="InterPro" id="IPR043502">
    <property type="entry name" value="DNA/RNA_pol_sf"/>
</dbReference>
<evidence type="ECO:0000256" key="1">
    <source>
        <dbReference type="SAM" id="Phobius"/>
    </source>
</evidence>
<dbReference type="Pfam" id="PF00078">
    <property type="entry name" value="RVT_1"/>
    <property type="match status" value="1"/>
</dbReference>
<dbReference type="EMBL" id="LNIX01000005">
    <property type="protein sequence ID" value="OXA54629.1"/>
    <property type="molecule type" value="Genomic_DNA"/>
</dbReference>
<dbReference type="PROSITE" id="PS50878">
    <property type="entry name" value="RT_POL"/>
    <property type="match status" value="1"/>
</dbReference>
<keyword evidence="1" id="KW-1133">Transmembrane helix</keyword>
<keyword evidence="1" id="KW-0812">Transmembrane</keyword>
<keyword evidence="4" id="KW-1185">Reference proteome</keyword>
<dbReference type="SUPFAM" id="SSF56672">
    <property type="entry name" value="DNA/RNA polymerases"/>
    <property type="match status" value="1"/>
</dbReference>
<evidence type="ECO:0000259" key="2">
    <source>
        <dbReference type="PROSITE" id="PS50878"/>
    </source>
</evidence>
<organism evidence="3 4">
    <name type="scientific">Folsomia candida</name>
    <name type="common">Springtail</name>
    <dbReference type="NCBI Taxonomy" id="158441"/>
    <lineage>
        <taxon>Eukaryota</taxon>
        <taxon>Metazoa</taxon>
        <taxon>Ecdysozoa</taxon>
        <taxon>Arthropoda</taxon>
        <taxon>Hexapoda</taxon>
        <taxon>Collembola</taxon>
        <taxon>Entomobryomorpha</taxon>
        <taxon>Isotomoidea</taxon>
        <taxon>Isotomidae</taxon>
        <taxon>Proisotominae</taxon>
        <taxon>Folsomia</taxon>
    </lineage>
</organism>
<reference evidence="3 4" key="1">
    <citation type="submission" date="2015-12" db="EMBL/GenBank/DDBJ databases">
        <title>The genome of Folsomia candida.</title>
        <authorList>
            <person name="Faddeeva A."/>
            <person name="Derks M.F."/>
            <person name="Anvar Y."/>
            <person name="Smit S."/>
            <person name="Van Straalen N."/>
            <person name="Roelofs D."/>
        </authorList>
    </citation>
    <scope>NUCLEOTIDE SEQUENCE [LARGE SCALE GENOMIC DNA]</scope>
    <source>
        <strain evidence="3 4">VU population</strain>
        <tissue evidence="3">Whole body</tissue>
    </source>
</reference>
<comment type="caution">
    <text evidence="3">The sequence shown here is derived from an EMBL/GenBank/DDBJ whole genome shotgun (WGS) entry which is preliminary data.</text>
</comment>
<keyword evidence="1" id="KW-0472">Membrane</keyword>
<accession>A0A226EB41</accession>
<keyword evidence="3" id="KW-0695">RNA-directed DNA polymerase</keyword>
<sequence length="726" mass="84163">KNVSKFNKYYWSTYSSFAGANLLNVRQLFDHKDVGRIKHSTLEYRRLANLTSFHGFLSFWLLQDVIDHNFTNYMPLHFITPIRRLGVEAHRGLHFIMYDVRTYSFVSCYQTSLNSDMLNTLTSPFDRVSWALLVTCFSTVVLILTAVLSNCGEISSDRIFLVVGLTLESSVLVSRTIYEARFLRNRHESVGLYTIIAVWILLVGTVLTNWYKSCFTIEMIVPRTYHSPWTSVTDVEGVRILVPFNLLDEYDSEMVPPVEYFRYQDFYSKLYYRCMHTSQENVTYKRLVTHKNTAKKWFNLLLPHFGLDENMNRVRDGIFSSYVGNPLPYNKSALQDYPIQPIEYTHGDTFGIIKSLSSCGKIALMDSKENVAAMTNFLNDNKKKIAYVSGDDEFFTEIRGWTMFPVRHSYAEERLKHGFRSHYSTTTATIKLTTDIYGAMDQRLYTGGLFIDFQSAFNKVIHVLLIRKLKKMGFEGNALKLLESYLDDRRIRVKVNGAISKPERLRVGIPQGGGISSILFVVFINDLPPYLKKTLVIIYADDVIIDCFHKSPKVIQDILNEDLQAIEEWPIKNGMEINWSKTHSMLLHAPEMQRTDDLHISIMGHTVQRVNFFKYLGLVLDEQLAFDDHYDQTCRTVTSSIHLISRHKRSFSPKKLVIFSKSLILCVIEYCIPVWGDVVSCNDRAEIASLLYTEERKILYGVTFLFQHISDVTRIRQLFYNCHKPY</sequence>
<name>A0A226EB41_FOLCA</name>
<evidence type="ECO:0000313" key="3">
    <source>
        <dbReference type="EMBL" id="OXA54629.1"/>
    </source>
</evidence>
<evidence type="ECO:0000313" key="4">
    <source>
        <dbReference type="Proteomes" id="UP000198287"/>
    </source>
</evidence>
<feature type="domain" description="Reverse transcriptase" evidence="2">
    <location>
        <begin position="366"/>
        <end position="620"/>
    </location>
</feature>